<name>A0A6I2M903_9BACI</name>
<reference evidence="1 2" key="1">
    <citation type="submission" date="2019-11" db="EMBL/GenBank/DDBJ databases">
        <title>Bacillus idriensis genome.</title>
        <authorList>
            <person name="Konopka E.N."/>
            <person name="Newman J.D."/>
        </authorList>
    </citation>
    <scope>NUCLEOTIDE SEQUENCE [LARGE SCALE GENOMIC DNA]</scope>
    <source>
        <strain evidence="1 2">DSM 19097</strain>
    </source>
</reference>
<evidence type="ECO:0000313" key="1">
    <source>
        <dbReference type="EMBL" id="MRX54815.1"/>
    </source>
</evidence>
<accession>A0A6I2M903</accession>
<gene>
    <name evidence="1" type="ORF">GJU41_12605</name>
</gene>
<dbReference type="AlphaFoldDB" id="A0A6I2M903"/>
<proteinExistence type="predicted"/>
<protein>
    <submittedName>
        <fullName evidence="1">Uncharacterized protein</fullName>
    </submittedName>
</protein>
<sequence length="80" mass="8922">MKKKNPVIEKARQEGYNQGFENGFKSGTDIGKDEACKILAMKFDGLEKVPGIGPKMLQKIVTHFGGEYFKEVPDESEKSV</sequence>
<evidence type="ECO:0000313" key="2">
    <source>
        <dbReference type="Proteomes" id="UP000441585"/>
    </source>
</evidence>
<comment type="caution">
    <text evidence="1">The sequence shown here is derived from an EMBL/GenBank/DDBJ whole genome shotgun (WGS) entry which is preliminary data.</text>
</comment>
<keyword evidence="2" id="KW-1185">Reference proteome</keyword>
<dbReference type="RefSeq" id="WP_154318770.1">
    <property type="nucleotide sequence ID" value="NZ_CAJGAA010000002.1"/>
</dbReference>
<dbReference type="Proteomes" id="UP000441585">
    <property type="component" value="Unassembled WGS sequence"/>
</dbReference>
<dbReference type="EMBL" id="WKKF01000002">
    <property type="protein sequence ID" value="MRX54815.1"/>
    <property type="molecule type" value="Genomic_DNA"/>
</dbReference>
<organism evidence="1 2">
    <name type="scientific">Metabacillus idriensis</name>
    <dbReference type="NCBI Taxonomy" id="324768"/>
    <lineage>
        <taxon>Bacteria</taxon>
        <taxon>Bacillati</taxon>
        <taxon>Bacillota</taxon>
        <taxon>Bacilli</taxon>
        <taxon>Bacillales</taxon>
        <taxon>Bacillaceae</taxon>
        <taxon>Metabacillus</taxon>
    </lineage>
</organism>